<dbReference type="InterPro" id="IPR007110">
    <property type="entry name" value="Ig-like_dom"/>
</dbReference>
<evidence type="ECO:0000313" key="3">
    <source>
        <dbReference type="Proteomes" id="UP000198287"/>
    </source>
</evidence>
<dbReference type="OrthoDB" id="10031887at2759"/>
<dbReference type="Pfam" id="PF13927">
    <property type="entry name" value="Ig_3"/>
    <property type="match status" value="1"/>
</dbReference>
<dbReference type="SUPFAM" id="SSF48726">
    <property type="entry name" value="Immunoglobulin"/>
    <property type="match status" value="1"/>
</dbReference>
<evidence type="ECO:0000259" key="1">
    <source>
        <dbReference type="PROSITE" id="PS50835"/>
    </source>
</evidence>
<dbReference type="InterPro" id="IPR013783">
    <property type="entry name" value="Ig-like_fold"/>
</dbReference>
<organism evidence="2 3">
    <name type="scientific">Folsomia candida</name>
    <name type="common">Springtail</name>
    <dbReference type="NCBI Taxonomy" id="158441"/>
    <lineage>
        <taxon>Eukaryota</taxon>
        <taxon>Metazoa</taxon>
        <taxon>Ecdysozoa</taxon>
        <taxon>Arthropoda</taxon>
        <taxon>Hexapoda</taxon>
        <taxon>Collembola</taxon>
        <taxon>Entomobryomorpha</taxon>
        <taxon>Isotomoidea</taxon>
        <taxon>Isotomidae</taxon>
        <taxon>Proisotominae</taxon>
        <taxon>Folsomia</taxon>
    </lineage>
</organism>
<dbReference type="Proteomes" id="UP000198287">
    <property type="component" value="Unassembled WGS sequence"/>
</dbReference>
<dbReference type="EMBL" id="LNIX01000072">
    <property type="protein sequence ID" value="OXA36805.1"/>
    <property type="molecule type" value="Genomic_DNA"/>
</dbReference>
<name>A0A226CTM0_FOLCA</name>
<dbReference type="CDD" id="cd00096">
    <property type="entry name" value="Ig"/>
    <property type="match status" value="1"/>
</dbReference>
<sequence>MCLLQVSTGTGIVSYLVHLHIAVPESFILGNGEYHIEQGSTINLVCVIEKSPKPPEYIFWYHNDRMINYGNSREVTVQTEPGSKTQSRLTIRNAQLSDTGNYSCTTPHAVPASTLVYVSQGDQIAAIQKRKAAADSAAAASSASASASASTTSTATAYQANHPFTSLLVLSSITLFCNYATNLRSYFAVPLILSISTQQQNVQQHGDQARVTL</sequence>
<dbReference type="PANTHER" id="PTHR23279">
    <property type="entry name" value="DEFECTIVE PROBOSCIS EXTENSION RESPONSE DPR -RELATED"/>
    <property type="match status" value="1"/>
</dbReference>
<dbReference type="GO" id="GO:0032589">
    <property type="term" value="C:neuron projection membrane"/>
    <property type="evidence" value="ECO:0007669"/>
    <property type="project" value="TreeGrafter"/>
</dbReference>
<dbReference type="InterPro" id="IPR036179">
    <property type="entry name" value="Ig-like_dom_sf"/>
</dbReference>
<dbReference type="InterPro" id="IPR003598">
    <property type="entry name" value="Ig_sub2"/>
</dbReference>
<gene>
    <name evidence="2" type="ORF">Fcan01_28428</name>
</gene>
<evidence type="ECO:0000313" key="2">
    <source>
        <dbReference type="EMBL" id="OXA36805.1"/>
    </source>
</evidence>
<dbReference type="STRING" id="158441.A0A226CTM0"/>
<dbReference type="Gene3D" id="2.60.40.10">
    <property type="entry name" value="Immunoglobulins"/>
    <property type="match status" value="1"/>
</dbReference>
<proteinExistence type="predicted"/>
<dbReference type="AlphaFoldDB" id="A0A226CTM0"/>
<dbReference type="SMART" id="SM00408">
    <property type="entry name" value="IGc2"/>
    <property type="match status" value="1"/>
</dbReference>
<dbReference type="PROSITE" id="PS50835">
    <property type="entry name" value="IG_LIKE"/>
    <property type="match status" value="1"/>
</dbReference>
<protein>
    <submittedName>
        <fullName evidence="2">Nephrin</fullName>
    </submittedName>
</protein>
<dbReference type="GO" id="GO:0050808">
    <property type="term" value="P:synapse organization"/>
    <property type="evidence" value="ECO:0007669"/>
    <property type="project" value="TreeGrafter"/>
</dbReference>
<accession>A0A226CTM0</accession>
<dbReference type="FunFam" id="2.60.40.10:FF:000533">
    <property type="entry name" value="Uncharacterized protein, isoform A"/>
    <property type="match status" value="1"/>
</dbReference>
<reference evidence="2 3" key="1">
    <citation type="submission" date="2015-12" db="EMBL/GenBank/DDBJ databases">
        <title>The genome of Folsomia candida.</title>
        <authorList>
            <person name="Faddeeva A."/>
            <person name="Derks M.F."/>
            <person name="Anvar Y."/>
            <person name="Smit S."/>
            <person name="Van Straalen N."/>
            <person name="Roelofs D."/>
        </authorList>
    </citation>
    <scope>NUCLEOTIDE SEQUENCE [LARGE SCALE GENOMIC DNA]</scope>
    <source>
        <strain evidence="2 3">VU population</strain>
        <tissue evidence="2">Whole body</tissue>
    </source>
</reference>
<comment type="caution">
    <text evidence="2">The sequence shown here is derived from an EMBL/GenBank/DDBJ whole genome shotgun (WGS) entry which is preliminary data.</text>
</comment>
<feature type="domain" description="Ig-like" evidence="1">
    <location>
        <begin position="24"/>
        <end position="116"/>
    </location>
</feature>
<dbReference type="InterPro" id="IPR037448">
    <property type="entry name" value="Zig-8"/>
</dbReference>
<dbReference type="PANTHER" id="PTHR23279:SF45">
    <property type="entry name" value="DEFECTIVE PROBOSCIS EXTENSION RESPONSE 12, ISOFORM C"/>
    <property type="match status" value="1"/>
</dbReference>
<dbReference type="InterPro" id="IPR003599">
    <property type="entry name" value="Ig_sub"/>
</dbReference>
<dbReference type="SMART" id="SM00409">
    <property type="entry name" value="IG"/>
    <property type="match status" value="1"/>
</dbReference>
<keyword evidence="3" id="KW-1185">Reference proteome</keyword>
<dbReference type="OMA" id="LCCKIEN"/>